<dbReference type="GO" id="GO:0005886">
    <property type="term" value="C:plasma membrane"/>
    <property type="evidence" value="ECO:0007669"/>
    <property type="project" value="UniProtKB-SubCell"/>
</dbReference>
<dbReference type="EMBL" id="VUJU01001221">
    <property type="protein sequence ID" value="KAF0766315.1"/>
    <property type="molecule type" value="Genomic_DNA"/>
</dbReference>
<keyword evidence="6 13" id="KW-1133">Transmembrane helix</keyword>
<dbReference type="InterPro" id="IPR019594">
    <property type="entry name" value="Glu/Gly-bd"/>
</dbReference>
<feature type="transmembrane region" description="Helical" evidence="13">
    <location>
        <begin position="1508"/>
        <end position="1532"/>
    </location>
</feature>
<evidence type="ECO:0000256" key="14">
    <source>
        <dbReference type="SAM" id="SignalP"/>
    </source>
</evidence>
<keyword evidence="10" id="KW-0325">Glycoprotein</keyword>
<dbReference type="InterPro" id="IPR001320">
    <property type="entry name" value="Iontro_rcpt_C"/>
</dbReference>
<feature type="non-terminal residue" evidence="17">
    <location>
        <position position="1946"/>
    </location>
</feature>
<protein>
    <submittedName>
        <fullName evidence="17">Glutamate receptor ionotropic, delta-1-like</fullName>
    </submittedName>
</protein>
<comment type="subcellular location">
    <subcellularLocation>
        <location evidence="1">Cell membrane</location>
        <topology evidence="1">Multi-pass membrane protein</topology>
    </subcellularLocation>
</comment>
<evidence type="ECO:0000256" key="2">
    <source>
        <dbReference type="ARBA" id="ARBA00008685"/>
    </source>
</evidence>
<evidence type="ECO:0000313" key="17">
    <source>
        <dbReference type="EMBL" id="KAF0766315.1"/>
    </source>
</evidence>
<feature type="transmembrane region" description="Helical" evidence="13">
    <location>
        <begin position="1125"/>
        <end position="1145"/>
    </location>
</feature>
<sequence length="1946" mass="222562">MRNSMAFWFYLVASSFKTSAEYDGLINALTRVFIQKHVQTVTAITCWPKDANSRLLLALSSADISVNFRPSMIPEHETWYRYGILVDVSCDQVATTLFQKASKHRLFNMQNDWILINSRRNESHLQDTSTIAFETFDMHLSDAYILPESNVFLFVDIADGWEIWEGFKVGKMEIIQINRYGLVTTDKLYFQKNYSISFRSNLRGITLKATTVISEPNKFKGFYPFADTDLDIFAQMHYDLNMILQDQLNFKIDLGIVDSFGWNLGNGSFSGLTGQLQREEIDFGGIGSFIRKDRMNAIDYTVGTFYRQPAALFKQPPLSSVHNICILPFNFEVWMVTLFTFIGFTILIAFLSRTTRRFKKDEKESLNVLDSVTIVHGAICQQGYTMNLNAGSIRVAIFVLFLTAVFLFTSYSASIVALLQSPSNSIKTINDLVESSMTFSAQVTPYSRVYFDETDDPLLRKLYDKKMKSHEKDMYTEASTGISRIRTEFHGFLIEVVSAYKLISQLWREEEKCGISEIQLFKLPILALAVVKRSGYKDILKQKLMQQQEVGLKNRIIRRWIPAKPMCDSSNRANQFVSVSIKEIYPMLQIYGFGLYVNEELLKTLSMNDKSLSFYLFAHQIYDTWYRHGFVVDLSCDGTLNFMHKVSNDRLFNLQNDWFLFNQKLVLNTNDTLTIASVVFETYLGKSYVLPDSGVFLFQEIGNNDWEIWSGFRASKLDAIEVFKTGFVSKYHIEINDSIRLRTNFRGANLKATTVIFNPSEFVGFNQTTTSGLDVYTYMHYPMIQLLAYQLNFNYTLTITDDHGWSYGNGSFFGLTGILQREESDFGAAGSLMRLDRMTAVDFTVGTVSLESNILFRQPMLSSITNIHIKPFKNEVWQVTLVMLIGFVLILLFLNKFKANRRTSLNALQIIGLVHGAICQQGSTIVLVLNSIKIVVFVLFSTTFFLFNAYSASIVSLLQSTSSSINNVRDLLHEKSMTMSIQIATYAKPYFNETTNEILRKLYDLKIKPYDENNSFTDASRGIERIRTEFHGFMVEKTSAYQIINRKWREEEKCGLYEIQLFKLPILAIPVVKKSGYKDVFKQKLIQQHEVGIRKRLIQRWTPKKPTCDSAKRNRNYVSVSIKEILPTIMLFGYGLLIALTVFILELAHVQTVTAAITCWPFDVNKKLLDDLSTADISVSFNSHMLQYYSTWYRCAFIIDLSCENSTEKLQQISNDRLFNTQNDWILFDQNSFANETNSAQFAMRTFQLYLGNAYVLPDASVFLFLKTYDGVWEIWSGFRASKSDAIRVFEIGTASSNRLTIREEIHDEKRNFRGVTLKSTTVIVDRDVFFGFDKKISSDLDVFAHMHYEMIVTLTNQLNFKTEITIVNDYGWPLGNGSFGGLTGLLQKEAIDFSATGVLIRPDRMSVIDFTVGIVELRTTAMFRQPSLSSVHNILLLPFTYDVWIGICATFCVFVFTLMFLMRVNNYLRVEEKKYGTLNVPEIVTLVHGAICQQGFNSTLTLISIRVVIAVLFFSSVFLYTSYSASIAALVQSNSNSIKSIKNIAESSMTFSAQISPYGKRYFEETEDSDLKKLYKTKMVPYGNKAFVKTAEGMERIRTEFHGFLVEIMSAYQTISKEWREEEKCGLGEIQLFKLPLLSIALVKKSGHKDIFKQKLIQQMEIGLSKRISNQWIPPKPSCGSSSRTKQYVSVSVKETFLTLAVFGFGIFISLTIVHPTENTWFKSGILVDLSCDQASNVLQQASNRRLFSLQNDWILFNRHGNPNKTDALEIAQHSFKTHMNQVYVMPDSRVYLLIEVNRNVWEIWDGFRLSVSKEVQVSRVGVMTPERVEIKLSDRTNFKRVVLSASTVILEPNSFRGWDKPIVTHNLDVFAHMHYAVCTVLAEQLNFTLNLTFSSDYGWNYGNGTYSGLIGQLQREEIDFTAAGALMRSDRMDIGDLTVGTFIA</sequence>
<keyword evidence="18" id="KW-1185">Reference proteome</keyword>
<keyword evidence="7" id="KW-0406">Ion transport</keyword>
<evidence type="ECO:0000313" key="18">
    <source>
        <dbReference type="Proteomes" id="UP000478052"/>
    </source>
</evidence>
<proteinExistence type="inferred from homology"/>
<evidence type="ECO:0000256" key="3">
    <source>
        <dbReference type="ARBA" id="ARBA00022448"/>
    </source>
</evidence>
<feature type="domain" description="Ionotropic glutamate receptor C-terminal" evidence="15">
    <location>
        <begin position="1442"/>
        <end position="1689"/>
    </location>
</feature>
<evidence type="ECO:0000259" key="16">
    <source>
        <dbReference type="Pfam" id="PF10613"/>
    </source>
</evidence>
<organism evidence="17 18">
    <name type="scientific">Aphis craccivora</name>
    <name type="common">Cowpea aphid</name>
    <dbReference type="NCBI Taxonomy" id="307492"/>
    <lineage>
        <taxon>Eukaryota</taxon>
        <taxon>Metazoa</taxon>
        <taxon>Ecdysozoa</taxon>
        <taxon>Arthropoda</taxon>
        <taxon>Hexapoda</taxon>
        <taxon>Insecta</taxon>
        <taxon>Pterygota</taxon>
        <taxon>Neoptera</taxon>
        <taxon>Paraneoptera</taxon>
        <taxon>Hemiptera</taxon>
        <taxon>Sternorrhyncha</taxon>
        <taxon>Aphidomorpha</taxon>
        <taxon>Aphidoidea</taxon>
        <taxon>Aphididae</taxon>
        <taxon>Aphidini</taxon>
        <taxon>Aphis</taxon>
        <taxon>Aphis</taxon>
    </lineage>
</organism>
<name>A0A6G0Z710_APHCR</name>
<dbReference type="Pfam" id="PF00060">
    <property type="entry name" value="Lig_chan"/>
    <property type="match status" value="3"/>
</dbReference>
<feature type="domain" description="Ionotropic glutamate receptor L-glutamate and glycine-binding" evidence="16">
    <location>
        <begin position="1343"/>
        <end position="1427"/>
    </location>
</feature>
<dbReference type="PANTHER" id="PTHR42643:SF33">
    <property type="entry name" value="GLUTAMATE RECEPTOR 2-LIKE PROTEIN"/>
    <property type="match status" value="1"/>
</dbReference>
<keyword evidence="4" id="KW-1003">Cell membrane</keyword>
<dbReference type="InterPro" id="IPR052192">
    <property type="entry name" value="Insect_Ionotropic_Sensory_Rcpt"/>
</dbReference>
<accession>A0A6G0Z710</accession>
<evidence type="ECO:0000259" key="15">
    <source>
        <dbReference type="Pfam" id="PF00060"/>
    </source>
</evidence>
<feature type="transmembrane region" description="Helical" evidence="13">
    <location>
        <begin position="907"/>
        <end position="928"/>
    </location>
</feature>
<dbReference type="GO" id="GO:0050906">
    <property type="term" value="P:detection of stimulus involved in sensory perception"/>
    <property type="evidence" value="ECO:0007669"/>
    <property type="project" value="UniProtKB-ARBA"/>
</dbReference>
<feature type="domain" description="Ionotropic glutamate receptor C-terminal" evidence="15">
    <location>
        <begin position="874"/>
        <end position="1124"/>
    </location>
</feature>
<feature type="domain" description="Ionotropic glutamate receptor C-terminal" evidence="15">
    <location>
        <begin position="331"/>
        <end position="575"/>
    </location>
</feature>
<dbReference type="Gene3D" id="3.40.190.10">
    <property type="entry name" value="Periplasmic binding protein-like II"/>
    <property type="match status" value="5"/>
</dbReference>
<evidence type="ECO:0000256" key="9">
    <source>
        <dbReference type="ARBA" id="ARBA00023170"/>
    </source>
</evidence>
<evidence type="ECO:0000256" key="1">
    <source>
        <dbReference type="ARBA" id="ARBA00004651"/>
    </source>
</evidence>
<dbReference type="OrthoDB" id="9997229at2759"/>
<dbReference type="Gene3D" id="1.10.287.70">
    <property type="match status" value="2"/>
</dbReference>
<evidence type="ECO:0000256" key="13">
    <source>
        <dbReference type="SAM" id="Phobius"/>
    </source>
</evidence>
<dbReference type="GO" id="GO:0015276">
    <property type="term" value="F:ligand-gated monoatomic ion channel activity"/>
    <property type="evidence" value="ECO:0007669"/>
    <property type="project" value="InterPro"/>
</dbReference>
<keyword evidence="12" id="KW-0407">Ion channel</keyword>
<evidence type="ECO:0000256" key="10">
    <source>
        <dbReference type="ARBA" id="ARBA00023180"/>
    </source>
</evidence>
<gene>
    <name evidence="17" type="ORF">FWK35_00015668</name>
</gene>
<feature type="transmembrane region" description="Helical" evidence="13">
    <location>
        <begin position="395"/>
        <end position="419"/>
    </location>
</feature>
<keyword evidence="5 13" id="KW-0812">Transmembrane</keyword>
<evidence type="ECO:0000256" key="5">
    <source>
        <dbReference type="ARBA" id="ARBA00022692"/>
    </source>
</evidence>
<comment type="caution">
    <text evidence="17">The sequence shown here is derived from an EMBL/GenBank/DDBJ whole genome shotgun (WGS) entry which is preliminary data.</text>
</comment>
<feature type="transmembrane region" description="Helical" evidence="13">
    <location>
        <begin position="1444"/>
        <end position="1465"/>
    </location>
</feature>
<feature type="signal peptide" evidence="14">
    <location>
        <begin position="1"/>
        <end position="20"/>
    </location>
</feature>
<dbReference type="PANTHER" id="PTHR42643">
    <property type="entry name" value="IONOTROPIC RECEPTOR 20A-RELATED"/>
    <property type="match status" value="1"/>
</dbReference>
<evidence type="ECO:0000256" key="8">
    <source>
        <dbReference type="ARBA" id="ARBA00023136"/>
    </source>
</evidence>
<feature type="transmembrane region" description="Helical" evidence="13">
    <location>
        <begin position="876"/>
        <end position="895"/>
    </location>
</feature>
<dbReference type="Proteomes" id="UP000478052">
    <property type="component" value="Unassembled WGS sequence"/>
</dbReference>
<evidence type="ECO:0000256" key="7">
    <source>
        <dbReference type="ARBA" id="ARBA00023065"/>
    </source>
</evidence>
<evidence type="ECO:0000256" key="11">
    <source>
        <dbReference type="ARBA" id="ARBA00023286"/>
    </source>
</evidence>
<keyword evidence="9 17" id="KW-0675">Receptor</keyword>
<reference evidence="17 18" key="1">
    <citation type="submission" date="2019-08" db="EMBL/GenBank/DDBJ databases">
        <title>Whole genome of Aphis craccivora.</title>
        <authorList>
            <person name="Voronova N.V."/>
            <person name="Shulinski R.S."/>
            <person name="Bandarenka Y.V."/>
            <person name="Zhorov D.G."/>
            <person name="Warner D."/>
        </authorList>
    </citation>
    <scope>NUCLEOTIDE SEQUENCE [LARGE SCALE GENOMIC DNA]</scope>
    <source>
        <strain evidence="17">180601</strain>
        <tissue evidence="17">Whole Body</tissue>
    </source>
</reference>
<evidence type="ECO:0000256" key="4">
    <source>
        <dbReference type="ARBA" id="ARBA00022475"/>
    </source>
</evidence>
<keyword evidence="8 13" id="KW-0472">Membrane</keyword>
<dbReference type="Pfam" id="PF10613">
    <property type="entry name" value="Lig_chan-Glu_bd"/>
    <property type="match status" value="1"/>
</dbReference>
<comment type="similarity">
    <text evidence="2">Belongs to the glutamate-gated ion channel (TC 1.A.10.1) family.</text>
</comment>
<keyword evidence="11" id="KW-1071">Ligand-gated ion channel</keyword>
<dbReference type="SUPFAM" id="SSF53850">
    <property type="entry name" value="Periplasmic binding protein-like II"/>
    <property type="match status" value="4"/>
</dbReference>
<evidence type="ECO:0000256" key="12">
    <source>
        <dbReference type="ARBA" id="ARBA00023303"/>
    </source>
</evidence>
<feature type="transmembrane region" description="Helical" evidence="13">
    <location>
        <begin position="934"/>
        <end position="958"/>
    </location>
</feature>
<evidence type="ECO:0000256" key="6">
    <source>
        <dbReference type="ARBA" id="ARBA00022989"/>
    </source>
</evidence>
<feature type="chain" id="PRO_5026107016" evidence="14">
    <location>
        <begin position="21"/>
        <end position="1946"/>
    </location>
</feature>
<keyword evidence="3" id="KW-0813">Transport</keyword>
<feature type="transmembrane region" description="Helical" evidence="13">
    <location>
        <begin position="333"/>
        <end position="351"/>
    </location>
</feature>
<keyword evidence="14" id="KW-0732">Signal</keyword>